<dbReference type="AlphaFoldDB" id="A0A382TS52"/>
<organism evidence="3">
    <name type="scientific">marine metagenome</name>
    <dbReference type="NCBI Taxonomy" id="408172"/>
    <lineage>
        <taxon>unclassified sequences</taxon>
        <taxon>metagenomes</taxon>
        <taxon>ecological metagenomes</taxon>
    </lineage>
</organism>
<dbReference type="InterPro" id="IPR002901">
    <property type="entry name" value="MGlyc_endo_b_GlcNAc-like_dom"/>
</dbReference>
<protein>
    <recommendedName>
        <fullName evidence="2">Mannosyl-glycoprotein endo-beta-N-acetylglucosamidase-like domain-containing protein</fullName>
    </recommendedName>
</protein>
<gene>
    <name evidence="3" type="ORF">METZ01_LOCUS377429</name>
</gene>
<dbReference type="PANTHER" id="PTHR33308">
    <property type="entry name" value="PEPTIDOGLYCAN HYDROLASE FLGJ"/>
    <property type="match status" value="1"/>
</dbReference>
<accession>A0A382TS52</accession>
<dbReference type="EMBL" id="UINC01138555">
    <property type="protein sequence ID" value="SVD24575.1"/>
    <property type="molecule type" value="Genomic_DNA"/>
</dbReference>
<evidence type="ECO:0000256" key="1">
    <source>
        <dbReference type="ARBA" id="ARBA00022801"/>
    </source>
</evidence>
<proteinExistence type="predicted"/>
<feature type="domain" description="Mannosyl-glycoprotein endo-beta-N-acetylglucosamidase-like" evidence="2">
    <location>
        <begin position="15"/>
        <end position="163"/>
    </location>
</feature>
<feature type="non-terminal residue" evidence="3">
    <location>
        <position position="180"/>
    </location>
</feature>
<evidence type="ECO:0000259" key="2">
    <source>
        <dbReference type="SMART" id="SM00047"/>
    </source>
</evidence>
<dbReference type="GO" id="GO:0004040">
    <property type="term" value="F:amidase activity"/>
    <property type="evidence" value="ECO:0007669"/>
    <property type="project" value="InterPro"/>
</dbReference>
<dbReference type="PANTHER" id="PTHR33308:SF9">
    <property type="entry name" value="PEPTIDOGLYCAN HYDROLASE FLGJ"/>
    <property type="match status" value="1"/>
</dbReference>
<sequence length="180" mass="20889">MKKIFFILLLFSSIFTFAQNKTEEYIVKYKDFAIAEMSQYGIPASITLAQGILESGSGESRLAVEGNNHFGIKCHDNWNGETIFLDDDKKEECFRKYSKESESYRDHSLFLIERERYISLFKLSSTNYRAWAKGLKKAGYATNPKYSSLIIDLIEKYNLQQYDNEGEKAKQLDFAHSYGF</sequence>
<dbReference type="InterPro" id="IPR051056">
    <property type="entry name" value="Glycosyl_Hydrolase_73"/>
</dbReference>
<dbReference type="Gene3D" id="1.10.530.10">
    <property type="match status" value="1"/>
</dbReference>
<dbReference type="Pfam" id="PF01832">
    <property type="entry name" value="Glucosaminidase"/>
    <property type="match status" value="1"/>
</dbReference>
<reference evidence="3" key="1">
    <citation type="submission" date="2018-05" db="EMBL/GenBank/DDBJ databases">
        <authorList>
            <person name="Lanie J.A."/>
            <person name="Ng W.-L."/>
            <person name="Kazmierczak K.M."/>
            <person name="Andrzejewski T.M."/>
            <person name="Davidsen T.M."/>
            <person name="Wayne K.J."/>
            <person name="Tettelin H."/>
            <person name="Glass J.I."/>
            <person name="Rusch D."/>
            <person name="Podicherti R."/>
            <person name="Tsui H.-C.T."/>
            <person name="Winkler M.E."/>
        </authorList>
    </citation>
    <scope>NUCLEOTIDE SEQUENCE</scope>
</reference>
<name>A0A382TS52_9ZZZZ</name>
<dbReference type="SMART" id="SM00047">
    <property type="entry name" value="LYZ2"/>
    <property type="match status" value="1"/>
</dbReference>
<keyword evidence="1" id="KW-0378">Hydrolase</keyword>
<evidence type="ECO:0000313" key="3">
    <source>
        <dbReference type="EMBL" id="SVD24575.1"/>
    </source>
</evidence>